<dbReference type="AlphaFoldDB" id="A0A8E2F3S3"/>
<sequence>MLVTCFWPEGPLILEPSNLRRLVTGIKELDAPFCEVMATDNPCTNILHVQDWCIGIRDYLDDYGTAFMRFPLLIRTLDLKSFYFGMPPDSVAKSLTLEKIAKESEKVLSESLSASFKPHYGFERYHLGHKQISLFKARLGFFIYDPTQDIFLSGDGPFNAARVFVQHAETGRRLPPIGGNLHGIMASKNTWQSSVITAKVSSDGWFFVIAYSESFTVWVIERNLMSERRCKVSRRLENVEWASRLIICTYDESAGKLTADAAVITLSLNNRLYVPGGWFNLPSREFHSFRRYEPSISLNQDFSMLFRVHEAPTSKRIFQHLTDEAAGPLSLRTLDVDHSIP</sequence>
<organism evidence="1 2">
    <name type="scientific">Glonium stellatum</name>
    <dbReference type="NCBI Taxonomy" id="574774"/>
    <lineage>
        <taxon>Eukaryota</taxon>
        <taxon>Fungi</taxon>
        <taxon>Dikarya</taxon>
        <taxon>Ascomycota</taxon>
        <taxon>Pezizomycotina</taxon>
        <taxon>Dothideomycetes</taxon>
        <taxon>Pleosporomycetidae</taxon>
        <taxon>Gloniales</taxon>
        <taxon>Gloniaceae</taxon>
        <taxon>Glonium</taxon>
    </lineage>
</organism>
<keyword evidence="2" id="KW-1185">Reference proteome</keyword>
<name>A0A8E2F3S3_9PEZI</name>
<dbReference type="OrthoDB" id="195446at2759"/>
<proteinExistence type="predicted"/>
<dbReference type="EMBL" id="KV749401">
    <property type="protein sequence ID" value="OCL09566.1"/>
    <property type="molecule type" value="Genomic_DNA"/>
</dbReference>
<evidence type="ECO:0000313" key="1">
    <source>
        <dbReference type="EMBL" id="OCL09566.1"/>
    </source>
</evidence>
<reference evidence="1 2" key="1">
    <citation type="journal article" date="2016" name="Nat. Commun.">
        <title>Ectomycorrhizal ecology is imprinted in the genome of the dominant symbiotic fungus Cenococcum geophilum.</title>
        <authorList>
            <consortium name="DOE Joint Genome Institute"/>
            <person name="Peter M."/>
            <person name="Kohler A."/>
            <person name="Ohm R.A."/>
            <person name="Kuo A."/>
            <person name="Krutzmann J."/>
            <person name="Morin E."/>
            <person name="Arend M."/>
            <person name="Barry K.W."/>
            <person name="Binder M."/>
            <person name="Choi C."/>
            <person name="Clum A."/>
            <person name="Copeland A."/>
            <person name="Grisel N."/>
            <person name="Haridas S."/>
            <person name="Kipfer T."/>
            <person name="LaButti K."/>
            <person name="Lindquist E."/>
            <person name="Lipzen A."/>
            <person name="Maire R."/>
            <person name="Meier B."/>
            <person name="Mihaltcheva S."/>
            <person name="Molinier V."/>
            <person name="Murat C."/>
            <person name="Poggeler S."/>
            <person name="Quandt C.A."/>
            <person name="Sperisen C."/>
            <person name="Tritt A."/>
            <person name="Tisserant E."/>
            <person name="Crous P.W."/>
            <person name="Henrissat B."/>
            <person name="Nehls U."/>
            <person name="Egli S."/>
            <person name="Spatafora J.W."/>
            <person name="Grigoriev I.V."/>
            <person name="Martin F.M."/>
        </authorList>
    </citation>
    <scope>NUCLEOTIDE SEQUENCE [LARGE SCALE GENOMIC DNA]</scope>
    <source>
        <strain evidence="1 2">CBS 207.34</strain>
    </source>
</reference>
<dbReference type="Proteomes" id="UP000250140">
    <property type="component" value="Unassembled WGS sequence"/>
</dbReference>
<evidence type="ECO:0000313" key="2">
    <source>
        <dbReference type="Proteomes" id="UP000250140"/>
    </source>
</evidence>
<gene>
    <name evidence="1" type="ORF">AOQ84DRAFT_220652</name>
</gene>
<protein>
    <submittedName>
        <fullName evidence="1">Uncharacterized protein</fullName>
    </submittedName>
</protein>
<accession>A0A8E2F3S3</accession>